<accession>A0A540VQX6</accession>
<organism evidence="1 2">
    <name type="scientific">Spiribacter salinus</name>
    <dbReference type="NCBI Taxonomy" id="1335746"/>
    <lineage>
        <taxon>Bacteria</taxon>
        <taxon>Pseudomonadati</taxon>
        <taxon>Pseudomonadota</taxon>
        <taxon>Gammaproteobacteria</taxon>
        <taxon>Chromatiales</taxon>
        <taxon>Ectothiorhodospiraceae</taxon>
        <taxon>Spiribacter</taxon>
    </lineage>
</organism>
<sequence length="70" mass="7738">MQSEYTAVIKNEGDVWIGWIEEIPGVNCQEATREELVETLRITLAEALQLNRSDALAAAGATYDEEKIAV</sequence>
<dbReference type="InterPro" id="IPR035069">
    <property type="entry name" value="TTHA1013/TTHA0281-like"/>
</dbReference>
<dbReference type="SUPFAM" id="SSF143100">
    <property type="entry name" value="TTHA1013/TTHA0281-like"/>
    <property type="match status" value="1"/>
</dbReference>
<dbReference type="EMBL" id="VIFK01000176">
    <property type="protein sequence ID" value="TQE98553.1"/>
    <property type="molecule type" value="Genomic_DNA"/>
</dbReference>
<evidence type="ECO:0000313" key="1">
    <source>
        <dbReference type="EMBL" id="TQE98553.1"/>
    </source>
</evidence>
<dbReference type="AlphaFoldDB" id="A0A540VQX6"/>
<comment type="caution">
    <text evidence="1">The sequence shown here is derived from an EMBL/GenBank/DDBJ whole genome shotgun (WGS) entry which is preliminary data.</text>
</comment>
<gene>
    <name evidence="1" type="ORF">FKY71_13275</name>
</gene>
<protein>
    <submittedName>
        <fullName evidence="1">DUF1902 domain-containing protein</fullName>
    </submittedName>
</protein>
<dbReference type="Proteomes" id="UP000315400">
    <property type="component" value="Unassembled WGS sequence"/>
</dbReference>
<evidence type="ECO:0000313" key="2">
    <source>
        <dbReference type="Proteomes" id="UP000315400"/>
    </source>
</evidence>
<name>A0A540VQX6_9GAMM</name>
<dbReference type="Gene3D" id="3.30.160.250">
    <property type="match status" value="1"/>
</dbReference>
<proteinExistence type="predicted"/>
<reference evidence="1 2" key="1">
    <citation type="submission" date="2019-06" db="EMBL/GenBank/DDBJ databases">
        <title>Metagenome assembled Genome of Spiribacter salinus SL48-SHIP from the microbial mat of Salt Lake 48 (Novosibirsk region, Russia).</title>
        <authorList>
            <person name="Shipova A."/>
            <person name="Rozanov A.S."/>
            <person name="Bryanskaya A.V."/>
            <person name="Peltek S.E."/>
        </authorList>
    </citation>
    <scope>NUCLEOTIDE SEQUENCE [LARGE SCALE GENOMIC DNA]</scope>
    <source>
        <strain evidence="1">SL48-SHIP-2</strain>
    </source>
</reference>